<keyword evidence="6 12" id="KW-0479">Metal-binding</keyword>
<keyword evidence="11 14" id="KW-0472">Membrane</keyword>
<evidence type="ECO:0000256" key="5">
    <source>
        <dbReference type="ARBA" id="ARBA00022692"/>
    </source>
</evidence>
<dbReference type="OrthoDB" id="1470350at2759"/>
<dbReference type="GO" id="GO:0006629">
    <property type="term" value="P:lipid metabolic process"/>
    <property type="evidence" value="ECO:0007669"/>
    <property type="project" value="UniProtKB-ARBA"/>
</dbReference>
<dbReference type="GO" id="GO:0005506">
    <property type="term" value="F:iron ion binding"/>
    <property type="evidence" value="ECO:0007669"/>
    <property type="project" value="InterPro"/>
</dbReference>
<dbReference type="InterPro" id="IPR002401">
    <property type="entry name" value="Cyt_P450_E_grp-I"/>
</dbReference>
<evidence type="ECO:0000256" key="1">
    <source>
        <dbReference type="ARBA" id="ARBA00001971"/>
    </source>
</evidence>
<dbReference type="EMBL" id="JAAARO010000020">
    <property type="protein sequence ID" value="KAF5730007.1"/>
    <property type="molecule type" value="Genomic_DNA"/>
</dbReference>
<evidence type="ECO:0000256" key="9">
    <source>
        <dbReference type="ARBA" id="ARBA00023004"/>
    </source>
</evidence>
<dbReference type="InterPro" id="IPR017972">
    <property type="entry name" value="Cyt_P450_CS"/>
</dbReference>
<comment type="subcellular location">
    <subcellularLocation>
        <location evidence="2">Membrane</location>
        <topology evidence="2">Single-pass membrane protein</topology>
    </subcellularLocation>
</comment>
<keyword evidence="5 14" id="KW-0812">Transmembrane</keyword>
<accession>A0A7J7C841</accession>
<evidence type="ECO:0000313" key="15">
    <source>
        <dbReference type="EMBL" id="KAF5730007.1"/>
    </source>
</evidence>
<keyword evidence="9 12" id="KW-0408">Iron</keyword>
<comment type="caution">
    <text evidence="15">The sequence shown here is derived from an EMBL/GenBank/DDBJ whole genome shotgun (WGS) entry which is preliminary data.</text>
</comment>
<dbReference type="FunCoup" id="A0A7J7C841">
    <property type="interactions" value="106"/>
</dbReference>
<dbReference type="GO" id="GO:0020037">
    <property type="term" value="F:heme binding"/>
    <property type="evidence" value="ECO:0007669"/>
    <property type="project" value="InterPro"/>
</dbReference>
<feature type="binding site" description="axial binding residue" evidence="12">
    <location>
        <position position="461"/>
    </location>
    <ligand>
        <name>heme</name>
        <dbReference type="ChEBI" id="CHEBI:30413"/>
    </ligand>
    <ligandPart>
        <name>Fe</name>
        <dbReference type="ChEBI" id="CHEBI:18248"/>
    </ligandPart>
</feature>
<evidence type="ECO:0000256" key="10">
    <source>
        <dbReference type="ARBA" id="ARBA00023033"/>
    </source>
</evidence>
<dbReference type="CDD" id="cd11064">
    <property type="entry name" value="CYP86A"/>
    <property type="match status" value="1"/>
</dbReference>
<dbReference type="InParanoid" id="A0A7J7C841"/>
<comment type="cofactor">
    <cofactor evidence="1 12">
        <name>heme</name>
        <dbReference type="ChEBI" id="CHEBI:30413"/>
    </cofactor>
</comment>
<dbReference type="Gene3D" id="1.10.630.10">
    <property type="entry name" value="Cytochrome P450"/>
    <property type="match status" value="1"/>
</dbReference>
<evidence type="ECO:0000256" key="3">
    <source>
        <dbReference type="ARBA" id="ARBA00010617"/>
    </source>
</evidence>
<dbReference type="Proteomes" id="UP000593562">
    <property type="component" value="Unassembled WGS sequence"/>
</dbReference>
<dbReference type="FunFam" id="1.10.630.10:FF:000044">
    <property type="entry name" value="Cytochrome P450"/>
    <property type="match status" value="1"/>
</dbReference>
<dbReference type="Pfam" id="PF00067">
    <property type="entry name" value="p450"/>
    <property type="match status" value="1"/>
</dbReference>
<keyword evidence="10 13" id="KW-0503">Monooxygenase</keyword>
<reference evidence="15 16" key="1">
    <citation type="journal article" date="2020" name="Nat. Commun.">
        <title>Genome of Tripterygium wilfordii and identification of cytochrome P450 involved in triptolide biosynthesis.</title>
        <authorList>
            <person name="Tu L."/>
            <person name="Su P."/>
            <person name="Zhang Z."/>
            <person name="Gao L."/>
            <person name="Wang J."/>
            <person name="Hu T."/>
            <person name="Zhou J."/>
            <person name="Zhang Y."/>
            <person name="Zhao Y."/>
            <person name="Liu Y."/>
            <person name="Song Y."/>
            <person name="Tong Y."/>
            <person name="Lu Y."/>
            <person name="Yang J."/>
            <person name="Xu C."/>
            <person name="Jia M."/>
            <person name="Peters R.J."/>
            <person name="Huang L."/>
            <person name="Gao W."/>
        </authorList>
    </citation>
    <scope>NUCLEOTIDE SEQUENCE [LARGE SCALE GENOMIC DNA]</scope>
    <source>
        <strain evidence="16">cv. XIE 37</strain>
        <tissue evidence="15">Leaf</tissue>
    </source>
</reference>
<evidence type="ECO:0000313" key="16">
    <source>
        <dbReference type="Proteomes" id="UP000593562"/>
    </source>
</evidence>
<dbReference type="GO" id="GO:0016020">
    <property type="term" value="C:membrane"/>
    <property type="evidence" value="ECO:0007669"/>
    <property type="project" value="UniProtKB-SubCell"/>
</dbReference>
<evidence type="ECO:0000256" key="13">
    <source>
        <dbReference type="RuleBase" id="RU000461"/>
    </source>
</evidence>
<dbReference type="GO" id="GO:0016705">
    <property type="term" value="F:oxidoreductase activity, acting on paired donors, with incorporation or reduction of molecular oxygen"/>
    <property type="evidence" value="ECO:0007669"/>
    <property type="project" value="InterPro"/>
</dbReference>
<sequence>MDVSTVLLVLAALIAYLIWFVSIGRSLTGPRVWPLLGSLPGLVQNVHRMHDWIAENLRSCGGTYQTSTCVIPFLSRGSGLVTTVTCDPMNVEHILKTRFDNYPKGPNWQSVFHDLLGEGIFNTDGETWLFQRKTAALEFTTRTLRQAMARWVSRAIKDRFCPILQTAQLQAKPVDIQDLMLRLTFDNICGLTFGKDPQTLSPDLPEDGFAVAFDRATEATLQRFILPEFVWKLRKWLRLGMEVKMSRSLEHLDQYLSDIINTRKLELLCQQTGVKTNPHDDLLSRFMKKKERYSDKFLKHVALNFILAGRDTSSVALTWFFWLVIRSPRVEEKILIEICTVLMETRGSDTSKWMEEPLVFEEVDRLVYLKAALTETLRLYPSIPQDSKHAVADDILPTGVFVPANSSITYSIYSMGRMKSIWGEDCQEFNPDRWISPDGKKIEVQDVNYKFVAFNAGPRICLGKDLAYLQMKSIVAAVLLRHRLTVVPGHRVEQKMSLALFMKYGLKVNVHPRDLRPIVERIRKNNIEVVAEGVGMT</sequence>
<dbReference type="PANTHER" id="PTHR24296">
    <property type="entry name" value="CYTOCHROME P450"/>
    <property type="match status" value="1"/>
</dbReference>
<feature type="transmembrane region" description="Helical" evidence="14">
    <location>
        <begin position="6"/>
        <end position="24"/>
    </location>
</feature>
<organism evidence="15 16">
    <name type="scientific">Tripterygium wilfordii</name>
    <name type="common">Thunder God vine</name>
    <dbReference type="NCBI Taxonomy" id="458696"/>
    <lineage>
        <taxon>Eukaryota</taxon>
        <taxon>Viridiplantae</taxon>
        <taxon>Streptophyta</taxon>
        <taxon>Embryophyta</taxon>
        <taxon>Tracheophyta</taxon>
        <taxon>Spermatophyta</taxon>
        <taxon>Magnoliopsida</taxon>
        <taxon>eudicotyledons</taxon>
        <taxon>Gunneridae</taxon>
        <taxon>Pentapetalae</taxon>
        <taxon>rosids</taxon>
        <taxon>fabids</taxon>
        <taxon>Celastrales</taxon>
        <taxon>Celastraceae</taxon>
        <taxon>Tripterygium</taxon>
    </lineage>
</organism>
<dbReference type="InterPro" id="IPR036396">
    <property type="entry name" value="Cyt_P450_sf"/>
</dbReference>
<gene>
    <name evidence="15" type="ORF">HS088_TW20G00377</name>
</gene>
<dbReference type="SUPFAM" id="SSF48264">
    <property type="entry name" value="Cytochrome P450"/>
    <property type="match status" value="1"/>
</dbReference>
<dbReference type="PROSITE" id="PS00086">
    <property type="entry name" value="CYTOCHROME_P450"/>
    <property type="match status" value="1"/>
</dbReference>
<evidence type="ECO:0000256" key="2">
    <source>
        <dbReference type="ARBA" id="ARBA00004167"/>
    </source>
</evidence>
<proteinExistence type="inferred from homology"/>
<protein>
    <submittedName>
        <fullName evidence="15">Cytochrome P450 86A7</fullName>
    </submittedName>
</protein>
<comment type="similarity">
    <text evidence="3 13">Belongs to the cytochrome P450 family.</text>
</comment>
<evidence type="ECO:0000256" key="8">
    <source>
        <dbReference type="ARBA" id="ARBA00023002"/>
    </source>
</evidence>
<evidence type="ECO:0000256" key="6">
    <source>
        <dbReference type="ARBA" id="ARBA00022723"/>
    </source>
</evidence>
<dbReference type="PRINTS" id="PR00385">
    <property type="entry name" value="P450"/>
</dbReference>
<dbReference type="AlphaFoldDB" id="A0A7J7C841"/>
<evidence type="ECO:0000256" key="7">
    <source>
        <dbReference type="ARBA" id="ARBA00022989"/>
    </source>
</evidence>
<evidence type="ECO:0000256" key="14">
    <source>
        <dbReference type="SAM" id="Phobius"/>
    </source>
</evidence>
<evidence type="ECO:0000256" key="11">
    <source>
        <dbReference type="ARBA" id="ARBA00023136"/>
    </source>
</evidence>
<keyword evidence="7 14" id="KW-1133">Transmembrane helix</keyword>
<evidence type="ECO:0000256" key="4">
    <source>
        <dbReference type="ARBA" id="ARBA00022617"/>
    </source>
</evidence>
<evidence type="ECO:0000256" key="12">
    <source>
        <dbReference type="PIRSR" id="PIRSR602401-1"/>
    </source>
</evidence>
<dbReference type="PRINTS" id="PR00463">
    <property type="entry name" value="EP450I"/>
</dbReference>
<dbReference type="GO" id="GO:0004497">
    <property type="term" value="F:monooxygenase activity"/>
    <property type="evidence" value="ECO:0007669"/>
    <property type="project" value="UniProtKB-KW"/>
</dbReference>
<keyword evidence="4 12" id="KW-0349">Heme</keyword>
<keyword evidence="8 13" id="KW-0560">Oxidoreductase</keyword>
<name>A0A7J7C841_TRIWF</name>
<keyword evidence="16" id="KW-1185">Reference proteome</keyword>
<dbReference type="InterPro" id="IPR001128">
    <property type="entry name" value="Cyt_P450"/>
</dbReference>